<dbReference type="EMBL" id="BMAT01006006">
    <property type="protein sequence ID" value="GFS04275.1"/>
    <property type="molecule type" value="Genomic_DNA"/>
</dbReference>
<proteinExistence type="inferred from homology"/>
<gene>
    <name evidence="17" type="ORF">ElyMa_002908600</name>
</gene>
<dbReference type="FunFam" id="3.40.50.410:FF:000200">
    <property type="entry name" value="ATP-dependent DNA helicase II subunit 2"/>
    <property type="match status" value="1"/>
</dbReference>
<dbReference type="Gene3D" id="3.40.50.410">
    <property type="entry name" value="von Willebrand factor, type A domain"/>
    <property type="match status" value="1"/>
</dbReference>
<sequence>MAATKEAIAIILDVGPSMNQAPPGTITSLESAIEGINMILQRKIFAESKDEVALILFGTPDTDNPLDDGESYQNITLKRPLGIADFDLLRTVQSELQPSDTPGDFLDAIVVALDHLEKGLQGKKGFGSRRLILFTDLGAAFGDQELDTIVAAMSNTKTELNVIGPNLDDEDGEGDGGSGSGGGGGGAGPSTRKEKTSQQKSGEALVKHMLDQVNGECYSFSEALPALSYFQSRQIKPMAWKCNLEIGQMEIPINGYSKVKDFKLKQSWKKVYAQDTSITPRTLPTYHMTNEEETEVDREDMVEGYKYGNTIVPMSEDDKDNMKYKAEKCLKVLGFTKAENFKRYHTLGDGVISVTAEKGDEAAAVALSALINALYETNSVAIARRVYDARSSPRLGALFPHIKAKYECLFWVELPFAEDVRTFTFGSLPLTEDVAINKKYKPTDEQLSCMDDLINTMDLSQALDCSFEVKLFCLQHRALHPDDPLPDLSPIIANYLRPPEAVTSNSAPVVERLSKLFKLEVTDKGKLEETGENMFKSSHSFYREDEDGLQAKKPKLDNNLDGGLQSMMKAEVTEVGTVTPIEDFKSLLGRTDRDMFEEGCKQMQKRIQQVVVDSFGQQFYGKAMDCLKALRQTCIDKSGPNNYNEFIKTFKDTLIASGRRDFWDLIVKEQQSLISKPECEASGVTKQEADEFTTGEVKVESSEQPQDEESADDLLDQL</sequence>
<keyword evidence="10 14" id="KW-0238">DNA-binding</keyword>
<keyword evidence="13 14" id="KW-0539">Nucleus</keyword>
<evidence type="ECO:0000256" key="7">
    <source>
        <dbReference type="ARBA" id="ARBA00022801"/>
    </source>
</evidence>
<dbReference type="GO" id="GO:0006310">
    <property type="term" value="P:DNA recombination"/>
    <property type="evidence" value="ECO:0007669"/>
    <property type="project" value="UniProtKB-KW"/>
</dbReference>
<keyword evidence="6 14" id="KW-0227">DNA damage</keyword>
<evidence type="ECO:0000256" key="15">
    <source>
        <dbReference type="SAM" id="MobiDB-lite"/>
    </source>
</evidence>
<dbReference type="GO" id="GO:0005524">
    <property type="term" value="F:ATP binding"/>
    <property type="evidence" value="ECO:0007669"/>
    <property type="project" value="UniProtKB-UniRule"/>
</dbReference>
<dbReference type="PIRSF" id="PIRSF016570">
    <property type="entry name" value="Ku80"/>
    <property type="match status" value="1"/>
</dbReference>
<keyword evidence="8 14" id="KW-0347">Helicase</keyword>
<dbReference type="CDD" id="cd00873">
    <property type="entry name" value="KU80"/>
    <property type="match status" value="1"/>
</dbReference>
<feature type="region of interest" description="Disordered" evidence="15">
    <location>
        <begin position="162"/>
        <end position="202"/>
    </location>
</feature>
<comment type="catalytic activity">
    <reaction evidence="14">
        <text>ATP + H2O = ADP + phosphate + H(+)</text>
        <dbReference type="Rhea" id="RHEA:13065"/>
        <dbReference type="ChEBI" id="CHEBI:15377"/>
        <dbReference type="ChEBI" id="CHEBI:15378"/>
        <dbReference type="ChEBI" id="CHEBI:30616"/>
        <dbReference type="ChEBI" id="CHEBI:43474"/>
        <dbReference type="ChEBI" id="CHEBI:456216"/>
        <dbReference type="EC" id="3.6.4.12"/>
    </reaction>
</comment>
<dbReference type="InterPro" id="IPR016194">
    <property type="entry name" value="SPOC-like_C_dom_sf"/>
</dbReference>
<dbReference type="PROSITE" id="PS50234">
    <property type="entry name" value="VWFA"/>
    <property type="match status" value="1"/>
</dbReference>
<evidence type="ECO:0000256" key="10">
    <source>
        <dbReference type="ARBA" id="ARBA00023125"/>
    </source>
</evidence>
<evidence type="ECO:0000256" key="4">
    <source>
        <dbReference type="ARBA" id="ARBA00022454"/>
    </source>
</evidence>
<evidence type="ECO:0000256" key="5">
    <source>
        <dbReference type="ARBA" id="ARBA00022741"/>
    </source>
</evidence>
<dbReference type="FunFam" id="1.25.40.240:FF:000001">
    <property type="entry name" value="X-ray repair cross-complementing protein 5"/>
    <property type="match status" value="1"/>
</dbReference>
<evidence type="ECO:0000313" key="17">
    <source>
        <dbReference type="EMBL" id="GFS04275.1"/>
    </source>
</evidence>
<evidence type="ECO:0000256" key="9">
    <source>
        <dbReference type="ARBA" id="ARBA00022840"/>
    </source>
</evidence>
<evidence type="ECO:0000256" key="2">
    <source>
        <dbReference type="ARBA" id="ARBA00004286"/>
    </source>
</evidence>
<protein>
    <recommendedName>
        <fullName evidence="14">ATP-dependent DNA helicase II subunit 2</fullName>
        <ecNumber evidence="14">3.6.4.12</ecNumber>
    </recommendedName>
</protein>
<dbReference type="GO" id="GO:0003690">
    <property type="term" value="F:double-stranded DNA binding"/>
    <property type="evidence" value="ECO:0007669"/>
    <property type="project" value="TreeGrafter"/>
</dbReference>
<accession>A0AAV4I2J6</accession>
<dbReference type="FunFam" id="2.40.290.10:FF:000005">
    <property type="entry name" value="X-ray repair cross-complementing protein 5"/>
    <property type="match status" value="1"/>
</dbReference>
<dbReference type="InterPro" id="IPR014893">
    <property type="entry name" value="Ku_PK_bind"/>
</dbReference>
<name>A0AAV4I2J6_9GAST</name>
<dbReference type="SUPFAM" id="SSF100939">
    <property type="entry name" value="SPOC domain-like"/>
    <property type="match status" value="1"/>
</dbReference>
<dbReference type="PANTHER" id="PTHR12604:SF4">
    <property type="entry name" value="X-RAY REPAIR CROSS-COMPLEMENTING PROTEIN 5"/>
    <property type="match status" value="1"/>
</dbReference>
<feature type="region of interest" description="Disordered" evidence="15">
    <location>
        <begin position="678"/>
        <end position="718"/>
    </location>
</feature>
<dbReference type="Pfam" id="PF03731">
    <property type="entry name" value="Ku_N"/>
    <property type="match status" value="1"/>
</dbReference>
<evidence type="ECO:0000256" key="11">
    <source>
        <dbReference type="ARBA" id="ARBA00023172"/>
    </source>
</evidence>
<evidence type="ECO:0000259" key="16">
    <source>
        <dbReference type="PROSITE" id="PS50234"/>
    </source>
</evidence>
<comment type="caution">
    <text evidence="17">The sequence shown here is derived from an EMBL/GenBank/DDBJ whole genome shotgun (WGS) entry which is preliminary data.</text>
</comment>
<dbReference type="InterPro" id="IPR024193">
    <property type="entry name" value="Ku80"/>
</dbReference>
<dbReference type="Pfam" id="PF02735">
    <property type="entry name" value="Ku"/>
    <property type="match status" value="1"/>
</dbReference>
<evidence type="ECO:0000256" key="8">
    <source>
        <dbReference type="ARBA" id="ARBA00022806"/>
    </source>
</evidence>
<dbReference type="InterPro" id="IPR005161">
    <property type="entry name" value="Ku_N"/>
</dbReference>
<evidence type="ECO:0000256" key="12">
    <source>
        <dbReference type="ARBA" id="ARBA00023204"/>
    </source>
</evidence>
<dbReference type="GO" id="GO:0003678">
    <property type="term" value="F:DNA helicase activity"/>
    <property type="evidence" value="ECO:0007669"/>
    <property type="project" value="UniProtKB-EC"/>
</dbReference>
<dbReference type="Proteomes" id="UP000762676">
    <property type="component" value="Unassembled WGS sequence"/>
</dbReference>
<comment type="similarity">
    <text evidence="3 14">Belongs to the ku80 family.</text>
</comment>
<dbReference type="AlphaFoldDB" id="A0AAV4I2J6"/>
<dbReference type="EC" id="3.6.4.12" evidence="14"/>
<dbReference type="SUPFAM" id="SSF53300">
    <property type="entry name" value="vWA-like"/>
    <property type="match status" value="1"/>
</dbReference>
<comment type="function">
    <text evidence="14">Single-stranded DNA-dependent ATP-dependent helicase.</text>
</comment>
<dbReference type="InterPro" id="IPR036494">
    <property type="entry name" value="Ku_C_sf"/>
</dbReference>
<dbReference type="GO" id="GO:0043564">
    <property type="term" value="C:Ku70:Ku80 complex"/>
    <property type="evidence" value="ECO:0007669"/>
    <property type="project" value="InterPro"/>
</dbReference>
<keyword evidence="11 14" id="KW-0233">DNA recombination</keyword>
<dbReference type="PANTHER" id="PTHR12604">
    <property type="entry name" value="KU AUTOANTIGEN DNA HELICASE"/>
    <property type="match status" value="1"/>
</dbReference>
<keyword evidence="4" id="KW-0158">Chromosome</keyword>
<feature type="compositionally biased region" description="Acidic residues" evidence="15">
    <location>
        <begin position="705"/>
        <end position="718"/>
    </location>
</feature>
<dbReference type="GO" id="GO:0000723">
    <property type="term" value="P:telomere maintenance"/>
    <property type="evidence" value="ECO:0007669"/>
    <property type="project" value="InterPro"/>
</dbReference>
<keyword evidence="5 14" id="KW-0547">Nucleotide-binding</keyword>
<dbReference type="SMART" id="SM00559">
    <property type="entry name" value="Ku78"/>
    <property type="match status" value="1"/>
</dbReference>
<dbReference type="GO" id="GO:0003684">
    <property type="term" value="F:damaged DNA binding"/>
    <property type="evidence" value="ECO:0007669"/>
    <property type="project" value="InterPro"/>
</dbReference>
<dbReference type="InterPro" id="IPR006164">
    <property type="entry name" value="DNA_bd_Ku70/Ku80"/>
</dbReference>
<evidence type="ECO:0000256" key="14">
    <source>
        <dbReference type="PIRNR" id="PIRNR016570"/>
    </source>
</evidence>
<dbReference type="GO" id="GO:0006303">
    <property type="term" value="P:double-strand break repair via nonhomologous end joining"/>
    <property type="evidence" value="ECO:0007669"/>
    <property type="project" value="InterPro"/>
</dbReference>
<organism evidence="17 18">
    <name type="scientific">Elysia marginata</name>
    <dbReference type="NCBI Taxonomy" id="1093978"/>
    <lineage>
        <taxon>Eukaryota</taxon>
        <taxon>Metazoa</taxon>
        <taxon>Spiralia</taxon>
        <taxon>Lophotrochozoa</taxon>
        <taxon>Mollusca</taxon>
        <taxon>Gastropoda</taxon>
        <taxon>Heterobranchia</taxon>
        <taxon>Euthyneura</taxon>
        <taxon>Panpulmonata</taxon>
        <taxon>Sacoglossa</taxon>
        <taxon>Placobranchoidea</taxon>
        <taxon>Plakobranchidae</taxon>
        <taxon>Elysia</taxon>
    </lineage>
</organism>
<dbReference type="GO" id="GO:0016787">
    <property type="term" value="F:hydrolase activity"/>
    <property type="evidence" value="ECO:0007669"/>
    <property type="project" value="UniProtKB-KW"/>
</dbReference>
<keyword evidence="12 14" id="KW-0234">DNA repair</keyword>
<dbReference type="Gene3D" id="2.40.290.10">
    <property type="match status" value="1"/>
</dbReference>
<dbReference type="InterPro" id="IPR036465">
    <property type="entry name" value="vWFA_dom_sf"/>
</dbReference>
<dbReference type="Pfam" id="PF08785">
    <property type="entry name" value="Ku_PK_bind"/>
    <property type="match status" value="1"/>
</dbReference>
<dbReference type="GO" id="GO:0042162">
    <property type="term" value="F:telomeric DNA binding"/>
    <property type="evidence" value="ECO:0007669"/>
    <property type="project" value="InterPro"/>
</dbReference>
<keyword evidence="9 14" id="KW-0067">ATP-binding</keyword>
<keyword evidence="18" id="KW-1185">Reference proteome</keyword>
<feature type="domain" description="VWFA" evidence="16">
    <location>
        <begin position="7"/>
        <end position="164"/>
    </location>
</feature>
<reference evidence="17 18" key="1">
    <citation type="journal article" date="2021" name="Elife">
        <title>Chloroplast acquisition without the gene transfer in kleptoplastic sea slugs, Plakobranchus ocellatus.</title>
        <authorList>
            <person name="Maeda T."/>
            <person name="Takahashi S."/>
            <person name="Yoshida T."/>
            <person name="Shimamura S."/>
            <person name="Takaki Y."/>
            <person name="Nagai Y."/>
            <person name="Toyoda A."/>
            <person name="Suzuki Y."/>
            <person name="Arimoto A."/>
            <person name="Ishii H."/>
            <person name="Satoh N."/>
            <person name="Nishiyama T."/>
            <person name="Hasebe M."/>
            <person name="Maruyama T."/>
            <person name="Minagawa J."/>
            <person name="Obokata J."/>
            <person name="Shigenobu S."/>
        </authorList>
    </citation>
    <scope>NUCLEOTIDE SEQUENCE [LARGE SCALE GENOMIC DNA]</scope>
</reference>
<evidence type="ECO:0000256" key="1">
    <source>
        <dbReference type="ARBA" id="ARBA00004123"/>
    </source>
</evidence>
<dbReference type="SUPFAM" id="SSF101420">
    <property type="entry name" value="C-terminal domain of Ku80"/>
    <property type="match status" value="1"/>
</dbReference>
<feature type="compositionally biased region" description="Gly residues" evidence="15">
    <location>
        <begin position="175"/>
        <end position="188"/>
    </location>
</feature>
<evidence type="ECO:0000256" key="6">
    <source>
        <dbReference type="ARBA" id="ARBA00022763"/>
    </source>
</evidence>
<comment type="subcellular location">
    <subcellularLocation>
        <location evidence="2">Chromosome</location>
    </subcellularLocation>
    <subcellularLocation>
        <location evidence="1 14">Nucleus</location>
    </subcellularLocation>
</comment>
<dbReference type="Gene3D" id="1.25.40.240">
    <property type="entry name" value="Ku, C-terminal domain"/>
    <property type="match status" value="1"/>
</dbReference>
<evidence type="ECO:0000256" key="13">
    <source>
        <dbReference type="ARBA" id="ARBA00023242"/>
    </source>
</evidence>
<keyword evidence="7 14" id="KW-0378">Hydrolase</keyword>
<evidence type="ECO:0000313" key="18">
    <source>
        <dbReference type="Proteomes" id="UP000762676"/>
    </source>
</evidence>
<dbReference type="GO" id="GO:0005694">
    <property type="term" value="C:chromosome"/>
    <property type="evidence" value="ECO:0007669"/>
    <property type="project" value="UniProtKB-SubCell"/>
</dbReference>
<evidence type="ECO:0000256" key="3">
    <source>
        <dbReference type="ARBA" id="ARBA00007726"/>
    </source>
</evidence>
<dbReference type="Gene3D" id="1.10.1600.10">
    <property type="match status" value="1"/>
</dbReference>
<dbReference type="InterPro" id="IPR002035">
    <property type="entry name" value="VWF_A"/>
</dbReference>